<dbReference type="GO" id="GO:0000160">
    <property type="term" value="P:phosphorelay signal transduction system"/>
    <property type="evidence" value="ECO:0007669"/>
    <property type="project" value="InterPro"/>
</dbReference>
<name>A0A5K7ZEE9_9BACT</name>
<dbReference type="SUPFAM" id="SSF52172">
    <property type="entry name" value="CheY-like"/>
    <property type="match status" value="1"/>
</dbReference>
<dbReference type="SUPFAM" id="SSF52540">
    <property type="entry name" value="P-loop containing nucleoside triphosphate hydrolases"/>
    <property type="match status" value="1"/>
</dbReference>
<dbReference type="Pfam" id="PF00158">
    <property type="entry name" value="Sigma54_activat"/>
    <property type="match status" value="1"/>
</dbReference>
<sequence length="457" mass="51374">MNSTIVVVDDDRDYLEVLGRKLAEIGFRQVRLEESSVKLAEELEDGCAFDLALIDMTMPDLDGMALLERIKSHAPSTECIMVTAINEARVAVECLNKGAYDYLVKPVATEDLALAIKRTLERKRLLDLLDLDKRDDLPKLDNEAPFQPIVTQSKKMLRILKEAELHAGSLVPVLITGESGTGKELLARAIHAASPRAQHPFTPINMSSLTGSLFEAEFFGHTKGAFTGAESGRVGYLEYTNKGSLFLDEIGDLPMELQGKLLRVLQDGEFSKLGSSSRQKVDLRFIAATNENLEQMMAQKRFRKDLYYRIRGGWLHLPPLRERSEDIFLLCRKFLEKYYDVNTDGFIEKEALDLLMRYSYPGNIRELKSILQSAVNLARGAAIRESHLPLHLRTAIKDCIEEQIQAVDSSVLPLAEVEKKHILKIYKQTGENKSRTARLLGIGLNTLRRKLAGYGVQ</sequence>
<dbReference type="PROSITE" id="PS50045">
    <property type="entry name" value="SIGMA54_INTERACT_4"/>
    <property type="match status" value="1"/>
</dbReference>
<dbReference type="InterPro" id="IPR001789">
    <property type="entry name" value="Sig_transdc_resp-reg_receiver"/>
</dbReference>
<reference evidence="8 9" key="1">
    <citation type="submission" date="2019-11" db="EMBL/GenBank/DDBJ databases">
        <title>Comparative genomics of hydrocarbon-degrading Desulfosarcina strains.</title>
        <authorList>
            <person name="Watanabe M."/>
            <person name="Kojima H."/>
            <person name="Fukui M."/>
        </authorList>
    </citation>
    <scope>NUCLEOTIDE SEQUENCE [LARGE SCALE GENOMIC DNA]</scope>
    <source>
        <strain evidence="8 9">PP31</strain>
    </source>
</reference>
<evidence type="ECO:0000256" key="2">
    <source>
        <dbReference type="ARBA" id="ARBA00022840"/>
    </source>
</evidence>
<feature type="modified residue" description="4-aspartylphosphate" evidence="5">
    <location>
        <position position="55"/>
    </location>
</feature>
<dbReference type="GO" id="GO:0006355">
    <property type="term" value="P:regulation of DNA-templated transcription"/>
    <property type="evidence" value="ECO:0007669"/>
    <property type="project" value="InterPro"/>
</dbReference>
<evidence type="ECO:0000256" key="1">
    <source>
        <dbReference type="ARBA" id="ARBA00022741"/>
    </source>
</evidence>
<dbReference type="PANTHER" id="PTHR32071:SF13">
    <property type="entry name" value="RESPONSE REGULATOR HSFA"/>
    <property type="match status" value="1"/>
</dbReference>
<evidence type="ECO:0000313" key="8">
    <source>
        <dbReference type="EMBL" id="BBO76784.1"/>
    </source>
</evidence>
<dbReference type="InterPro" id="IPR025662">
    <property type="entry name" value="Sigma_54_int_dom_ATP-bd_1"/>
</dbReference>
<feature type="domain" description="Sigma-54 factor interaction" evidence="6">
    <location>
        <begin position="149"/>
        <end position="376"/>
    </location>
</feature>
<evidence type="ECO:0000256" key="3">
    <source>
        <dbReference type="ARBA" id="ARBA00023015"/>
    </source>
</evidence>
<dbReference type="PANTHER" id="PTHR32071">
    <property type="entry name" value="TRANSCRIPTIONAL REGULATORY PROTEIN"/>
    <property type="match status" value="1"/>
</dbReference>
<feature type="domain" description="Response regulatory" evidence="7">
    <location>
        <begin position="4"/>
        <end position="120"/>
    </location>
</feature>
<keyword evidence="3" id="KW-0805">Transcription regulation</keyword>
<evidence type="ECO:0000256" key="4">
    <source>
        <dbReference type="ARBA" id="ARBA00023163"/>
    </source>
</evidence>
<evidence type="ECO:0000256" key="5">
    <source>
        <dbReference type="PROSITE-ProRule" id="PRU00169"/>
    </source>
</evidence>
<dbReference type="InterPro" id="IPR003593">
    <property type="entry name" value="AAA+_ATPase"/>
</dbReference>
<dbReference type="GO" id="GO:0005524">
    <property type="term" value="F:ATP binding"/>
    <property type="evidence" value="ECO:0007669"/>
    <property type="project" value="UniProtKB-KW"/>
</dbReference>
<evidence type="ECO:0000313" key="9">
    <source>
        <dbReference type="Proteomes" id="UP000427769"/>
    </source>
</evidence>
<accession>A0A5K7ZEE9</accession>
<keyword evidence="4" id="KW-0804">Transcription</keyword>
<dbReference type="InterPro" id="IPR027417">
    <property type="entry name" value="P-loop_NTPase"/>
</dbReference>
<dbReference type="PRINTS" id="PR01590">
    <property type="entry name" value="HTHFIS"/>
</dbReference>
<dbReference type="Gene3D" id="3.40.50.2300">
    <property type="match status" value="1"/>
</dbReference>
<dbReference type="GO" id="GO:0043565">
    <property type="term" value="F:sequence-specific DNA binding"/>
    <property type="evidence" value="ECO:0007669"/>
    <property type="project" value="InterPro"/>
</dbReference>
<dbReference type="CDD" id="cd00009">
    <property type="entry name" value="AAA"/>
    <property type="match status" value="1"/>
</dbReference>
<dbReference type="EMBL" id="AP021875">
    <property type="protein sequence ID" value="BBO76784.1"/>
    <property type="molecule type" value="Genomic_DNA"/>
</dbReference>
<evidence type="ECO:0000259" key="7">
    <source>
        <dbReference type="PROSITE" id="PS50110"/>
    </source>
</evidence>
<dbReference type="SUPFAM" id="SSF46689">
    <property type="entry name" value="Homeodomain-like"/>
    <property type="match status" value="1"/>
</dbReference>
<dbReference type="SMART" id="SM00382">
    <property type="entry name" value="AAA"/>
    <property type="match status" value="1"/>
</dbReference>
<dbReference type="Pfam" id="PF25601">
    <property type="entry name" value="AAA_lid_14"/>
    <property type="match status" value="1"/>
</dbReference>
<dbReference type="Gene3D" id="1.10.10.60">
    <property type="entry name" value="Homeodomain-like"/>
    <property type="match status" value="1"/>
</dbReference>
<keyword evidence="9" id="KW-1185">Reference proteome</keyword>
<dbReference type="Gene3D" id="1.10.8.60">
    <property type="match status" value="1"/>
</dbReference>
<dbReference type="PROSITE" id="PS50110">
    <property type="entry name" value="RESPONSE_REGULATORY"/>
    <property type="match status" value="1"/>
</dbReference>
<dbReference type="Proteomes" id="UP000427769">
    <property type="component" value="Chromosome"/>
</dbReference>
<dbReference type="RefSeq" id="WP_155305590.1">
    <property type="nucleotide sequence ID" value="NZ_AP021875.1"/>
</dbReference>
<dbReference type="AlphaFoldDB" id="A0A5K7ZEE9"/>
<dbReference type="SMART" id="SM00448">
    <property type="entry name" value="REC"/>
    <property type="match status" value="1"/>
</dbReference>
<dbReference type="InterPro" id="IPR009057">
    <property type="entry name" value="Homeodomain-like_sf"/>
</dbReference>
<dbReference type="OrthoDB" id="9763792at2"/>
<keyword evidence="2" id="KW-0067">ATP-binding</keyword>
<dbReference type="InterPro" id="IPR011006">
    <property type="entry name" value="CheY-like_superfamily"/>
</dbReference>
<keyword evidence="1" id="KW-0547">Nucleotide-binding</keyword>
<dbReference type="KEGG" id="dwd:DSCW_42010"/>
<proteinExistence type="predicted"/>
<dbReference type="FunFam" id="3.40.50.300:FF:000006">
    <property type="entry name" value="DNA-binding transcriptional regulator NtrC"/>
    <property type="match status" value="1"/>
</dbReference>
<dbReference type="Gene3D" id="3.40.50.300">
    <property type="entry name" value="P-loop containing nucleotide triphosphate hydrolases"/>
    <property type="match status" value="1"/>
</dbReference>
<dbReference type="CDD" id="cd00156">
    <property type="entry name" value="REC"/>
    <property type="match status" value="1"/>
</dbReference>
<dbReference type="InterPro" id="IPR002197">
    <property type="entry name" value="HTH_Fis"/>
</dbReference>
<organism evidence="8 9">
    <name type="scientific">Desulfosarcina widdelii</name>
    <dbReference type="NCBI Taxonomy" id="947919"/>
    <lineage>
        <taxon>Bacteria</taxon>
        <taxon>Pseudomonadati</taxon>
        <taxon>Thermodesulfobacteriota</taxon>
        <taxon>Desulfobacteria</taxon>
        <taxon>Desulfobacterales</taxon>
        <taxon>Desulfosarcinaceae</taxon>
        <taxon>Desulfosarcina</taxon>
    </lineage>
</organism>
<dbReference type="Pfam" id="PF02954">
    <property type="entry name" value="HTH_8"/>
    <property type="match status" value="1"/>
</dbReference>
<dbReference type="Pfam" id="PF00072">
    <property type="entry name" value="Response_reg"/>
    <property type="match status" value="1"/>
</dbReference>
<dbReference type="InterPro" id="IPR002078">
    <property type="entry name" value="Sigma_54_int"/>
</dbReference>
<dbReference type="PROSITE" id="PS00675">
    <property type="entry name" value="SIGMA54_INTERACT_1"/>
    <property type="match status" value="1"/>
</dbReference>
<protein>
    <submittedName>
        <fullName evidence="8">Sigma-54-dependent Fis family transcriptional regulator</fullName>
    </submittedName>
</protein>
<dbReference type="InterPro" id="IPR058031">
    <property type="entry name" value="AAA_lid_NorR"/>
</dbReference>
<evidence type="ECO:0000259" key="6">
    <source>
        <dbReference type="PROSITE" id="PS50045"/>
    </source>
</evidence>
<keyword evidence="5" id="KW-0597">Phosphoprotein</keyword>
<gene>
    <name evidence="8" type="primary">ntrC1</name>
    <name evidence="8" type="ORF">DSCW_42010</name>
</gene>